<dbReference type="GO" id="GO:0005741">
    <property type="term" value="C:mitochondrial outer membrane"/>
    <property type="evidence" value="ECO:0007669"/>
    <property type="project" value="TreeGrafter"/>
</dbReference>
<keyword evidence="3 6" id="KW-1133">Transmembrane helix</keyword>
<dbReference type="Proteomes" id="UP000245609">
    <property type="component" value="Unassembled WGS sequence"/>
</dbReference>
<gene>
    <name evidence="7" type="ORF">BB560_002614</name>
</gene>
<protein>
    <recommendedName>
        <fullName evidence="9">Nuclear control of ATPase protein 2</fullName>
    </recommendedName>
</protein>
<evidence type="ECO:0000256" key="2">
    <source>
        <dbReference type="ARBA" id="ARBA00022692"/>
    </source>
</evidence>
<dbReference type="Pfam" id="PF08637">
    <property type="entry name" value="NCA2"/>
    <property type="match status" value="1"/>
</dbReference>
<evidence type="ECO:0000256" key="3">
    <source>
        <dbReference type="ARBA" id="ARBA00022989"/>
    </source>
</evidence>
<comment type="caution">
    <text evidence="7">The sequence shown here is derived from an EMBL/GenBank/DDBJ whole genome shotgun (WGS) entry which is preliminary data.</text>
</comment>
<evidence type="ECO:0000256" key="5">
    <source>
        <dbReference type="ARBA" id="ARBA00023136"/>
    </source>
</evidence>
<keyword evidence="4" id="KW-0496">Mitochondrion</keyword>
<name>A0A2T9ZEA0_9FUNG</name>
<organism evidence="7 8">
    <name type="scientific">Smittium megazygosporum</name>
    <dbReference type="NCBI Taxonomy" id="133381"/>
    <lineage>
        <taxon>Eukaryota</taxon>
        <taxon>Fungi</taxon>
        <taxon>Fungi incertae sedis</taxon>
        <taxon>Zoopagomycota</taxon>
        <taxon>Kickxellomycotina</taxon>
        <taxon>Harpellomycetes</taxon>
        <taxon>Harpellales</taxon>
        <taxon>Legeriomycetaceae</taxon>
        <taxon>Smittium</taxon>
    </lineage>
</organism>
<keyword evidence="2 6" id="KW-0812">Transmembrane</keyword>
<feature type="transmembrane region" description="Helical" evidence="6">
    <location>
        <begin position="743"/>
        <end position="761"/>
    </location>
</feature>
<comment type="subcellular location">
    <subcellularLocation>
        <location evidence="1">Mitochondrion membrane</location>
        <topology evidence="1">Multi-pass membrane protein</topology>
    </subcellularLocation>
</comment>
<dbReference type="OrthoDB" id="413313at2759"/>
<evidence type="ECO:0000313" key="7">
    <source>
        <dbReference type="EMBL" id="PVV02916.1"/>
    </source>
</evidence>
<dbReference type="PANTHER" id="PTHR28234">
    <property type="entry name" value="NUCLEAR CONTROL OF ATPASE PROTEIN 2"/>
    <property type="match status" value="1"/>
</dbReference>
<feature type="transmembrane region" description="Helical" evidence="6">
    <location>
        <begin position="638"/>
        <end position="661"/>
    </location>
</feature>
<evidence type="ECO:0000313" key="8">
    <source>
        <dbReference type="Proteomes" id="UP000245609"/>
    </source>
</evidence>
<accession>A0A2T9ZEA0</accession>
<dbReference type="AlphaFoldDB" id="A0A2T9ZEA0"/>
<evidence type="ECO:0008006" key="9">
    <source>
        <dbReference type="Google" id="ProtNLM"/>
    </source>
</evidence>
<keyword evidence="8" id="KW-1185">Reference proteome</keyword>
<evidence type="ECO:0000256" key="4">
    <source>
        <dbReference type="ARBA" id="ARBA00023128"/>
    </source>
</evidence>
<dbReference type="InterPro" id="IPR013946">
    <property type="entry name" value="NCA2-like"/>
</dbReference>
<dbReference type="PANTHER" id="PTHR28234:SF1">
    <property type="entry name" value="NUCLEAR CONTROL OF ATPASE PROTEIN 2"/>
    <property type="match status" value="1"/>
</dbReference>
<evidence type="ECO:0000256" key="1">
    <source>
        <dbReference type="ARBA" id="ARBA00004225"/>
    </source>
</evidence>
<keyword evidence="5 6" id="KW-0472">Membrane</keyword>
<dbReference type="EMBL" id="MBFS01000301">
    <property type="protein sequence ID" value="PVV02916.1"/>
    <property type="molecule type" value="Genomic_DNA"/>
</dbReference>
<dbReference type="STRING" id="133381.A0A2T9ZEA0"/>
<sequence>MSFFQGRYQSCFESIAINSITVPKISNENADSTSEFIHIGSINSENQPSILKSLLVKRIAELSLMPKISTELQAPPSDFPEILSFSFQSTQSSPKPAEKFSHFTATKFNPDSSSFVSLLASVEQDLGLLRDYCLESIKNRQLSQLQDSKTPDLDLAVPIPDSEELYQNAILSHLSLLLVARATSILNAYTCQILADSAEHAEEEQRFWKSQVSSDTRVLYHIIQTLPSKFISLAFKASESLIEIVKSVLKKAITTHPNLSSESSLKDVLDILIASIHKFSTMTFQKLKSIASIEFLKSSFVFGYDFNSKHISIQKLLKSNMEKIMSENLGIVRLTAQKINFTIFSLGSFVNSAHFRLGALSDFDFYYSNYSQQNPNLTNFNPVDIAPFYSIQSAQMFYKIDSAIHCLNQVTDLGLDSHDFANKYSNSEKAQFWENRILATVDQLSHIKLKIHNFNHFLTEDIAKNKRPNFLTRAWIPTLAVGYSSFYFSKFVIGNADSIVSYFYQCSDIIVNYVSRYILSPLKDAYNTIRYGTPILSVVATDSLRSSAESLKLMSLNVLSSLQQLDQPQIDRISYEIDNGDISSIMEKYAKEIQHPIWNSLFGPLIPLILIQAQKANVDIQQALAALDKLLKSNELNFVFVSVAPAVFFLYLSSLASLNALKKYSGDIKMLRADIEAKLVMRNIDYLLNKQLIPISNQDTTDFEQKIETEQNSNRLSNLGLLLCHSKKLRRAMFSVLNSRRNGFLGLSLFSSSVFVFGGSIDKESMDLMLISDISELENHNFSILQKRNVLERMYRTYELN</sequence>
<reference evidence="7 8" key="1">
    <citation type="journal article" date="2018" name="MBio">
        <title>Comparative Genomics Reveals the Core Gene Toolbox for the Fungus-Insect Symbiosis.</title>
        <authorList>
            <person name="Wang Y."/>
            <person name="Stata M."/>
            <person name="Wang W."/>
            <person name="Stajich J.E."/>
            <person name="White M.M."/>
            <person name="Moncalvo J.M."/>
        </authorList>
    </citation>
    <scope>NUCLEOTIDE SEQUENCE [LARGE SCALE GENOMIC DNA]</scope>
    <source>
        <strain evidence="7 8">SC-DP-2</strain>
    </source>
</reference>
<proteinExistence type="predicted"/>
<evidence type="ECO:0000256" key="6">
    <source>
        <dbReference type="SAM" id="Phobius"/>
    </source>
</evidence>